<dbReference type="Pfam" id="PF00989">
    <property type="entry name" value="PAS"/>
    <property type="match status" value="1"/>
</dbReference>
<feature type="compositionally biased region" description="Polar residues" evidence="2">
    <location>
        <begin position="571"/>
        <end position="594"/>
    </location>
</feature>
<dbReference type="Proteomes" id="UP000323386">
    <property type="component" value="Unassembled WGS sequence"/>
</dbReference>
<dbReference type="SMART" id="SM00091">
    <property type="entry name" value="PAS"/>
    <property type="match status" value="2"/>
</dbReference>
<evidence type="ECO:0000259" key="3">
    <source>
        <dbReference type="PROSITE" id="PS50112"/>
    </source>
</evidence>
<feature type="region of interest" description="Disordered" evidence="2">
    <location>
        <begin position="159"/>
        <end position="178"/>
    </location>
</feature>
<evidence type="ECO:0000313" key="5">
    <source>
        <dbReference type="Proteomes" id="UP000323386"/>
    </source>
</evidence>
<dbReference type="NCBIfam" id="TIGR00229">
    <property type="entry name" value="sensory_box"/>
    <property type="match status" value="1"/>
</dbReference>
<dbReference type="CDD" id="cd00130">
    <property type="entry name" value="PAS"/>
    <property type="match status" value="1"/>
</dbReference>
<accession>A0A5C3ESG6</accession>
<dbReference type="InterPro" id="IPR000014">
    <property type="entry name" value="PAS"/>
</dbReference>
<feature type="region of interest" description="Disordered" evidence="2">
    <location>
        <begin position="568"/>
        <end position="595"/>
    </location>
</feature>
<dbReference type="GO" id="GO:0006355">
    <property type="term" value="P:regulation of DNA-templated transcription"/>
    <property type="evidence" value="ECO:0007669"/>
    <property type="project" value="InterPro"/>
</dbReference>
<proteinExistence type="predicted"/>
<dbReference type="AlphaFoldDB" id="A0A5C3ESG6"/>
<feature type="coiled-coil region" evidence="1">
    <location>
        <begin position="635"/>
        <end position="662"/>
    </location>
</feature>
<reference evidence="4 5" key="1">
    <citation type="submission" date="2018-03" db="EMBL/GenBank/DDBJ databases">
        <authorList>
            <person name="Guldener U."/>
        </authorList>
    </citation>
    <scope>NUCLEOTIDE SEQUENCE [LARGE SCALE GENOMIC DNA]</scope>
    <source>
        <strain evidence="4 5">DAOM196992</strain>
    </source>
</reference>
<dbReference type="InterPro" id="IPR013767">
    <property type="entry name" value="PAS_fold"/>
</dbReference>
<dbReference type="InterPro" id="IPR035965">
    <property type="entry name" value="PAS-like_dom_sf"/>
</dbReference>
<dbReference type="PROSITE" id="PS50112">
    <property type="entry name" value="PAS"/>
    <property type="match status" value="1"/>
</dbReference>
<evidence type="ECO:0000256" key="2">
    <source>
        <dbReference type="SAM" id="MobiDB-lite"/>
    </source>
</evidence>
<dbReference type="SUPFAM" id="SSF55785">
    <property type="entry name" value="PYP-like sensor domain (PAS domain)"/>
    <property type="match status" value="1"/>
</dbReference>
<dbReference type="OrthoDB" id="447251at2759"/>
<keyword evidence="5" id="KW-1185">Reference proteome</keyword>
<feature type="region of interest" description="Disordered" evidence="2">
    <location>
        <begin position="382"/>
        <end position="406"/>
    </location>
</feature>
<keyword evidence="1" id="KW-0175">Coiled coil</keyword>
<evidence type="ECO:0000313" key="4">
    <source>
        <dbReference type="EMBL" id="SPO34800.1"/>
    </source>
</evidence>
<gene>
    <name evidence="4" type="ORF">PSFLO_00271</name>
</gene>
<dbReference type="Gene3D" id="3.30.450.20">
    <property type="entry name" value="PAS domain"/>
    <property type="match status" value="1"/>
</dbReference>
<name>A0A5C3ESG6_9BASI</name>
<organism evidence="4 5">
    <name type="scientific">Pseudozyma flocculosa</name>
    <dbReference type="NCBI Taxonomy" id="84751"/>
    <lineage>
        <taxon>Eukaryota</taxon>
        <taxon>Fungi</taxon>
        <taxon>Dikarya</taxon>
        <taxon>Basidiomycota</taxon>
        <taxon>Ustilaginomycotina</taxon>
        <taxon>Ustilaginomycetes</taxon>
        <taxon>Ustilaginales</taxon>
        <taxon>Ustilaginaceae</taxon>
        <taxon>Pseudozyma</taxon>
    </lineage>
</organism>
<dbReference type="EMBL" id="OOIP01000001">
    <property type="protein sequence ID" value="SPO34800.1"/>
    <property type="molecule type" value="Genomic_DNA"/>
</dbReference>
<feature type="domain" description="PAS" evidence="3">
    <location>
        <begin position="327"/>
        <end position="390"/>
    </location>
</feature>
<evidence type="ECO:0000256" key="1">
    <source>
        <dbReference type="SAM" id="Coils"/>
    </source>
</evidence>
<sequence>MDSTTLQSSWNGFNAFDPDLDRAISSLLQDSNEPTPSNALPSWCTSAPFSDQLDGLPYHNGVNGDAAFDSTQQGTNKAPFVWSNNPDSGMASYLTSQIFGSGPGMATPTNAESLKGDMGALLGQQSPPDASAGNKAVPIEEIMDLDDFAKDVAATPHLSPTSMASMSPLDANFDPRSFGDKRDPLTQYHSSVAAGHARHLSELVDPGHLLGSGHRNAKTLASSLSHAVLPLASRPRQNTVSGMTLQQRRRMSLLAQRSVADTTTARKRQMSAPGSCLQGIITSPEFEKVKLQQGPLPSAVAASVADPHPEPTIPATLDVQDSWEDVVLTNSHDLVFVLSLKGTVLYISPSVERILGFLQEEIIGRALIDFCHPADIGPFSRELKESTTVPAGEEDSGSEGAPPKASPKVNLIMRMNVKGGGYNLIEATGSLSVDPPKHRKVVVCSGRPHPIPMLPWEHVRVDLLDPRPSAWLKLSHNGIFLGCTGPVSRVLGVEDVNLVGRHIRDLPMVASSTELLEALRCGRTISVQDWIEGAQEQRSAVKLTVYPWTSNGRSNNVAFVHVQQRDAADASVSQVPSKRKASPSSNEVDNSCLDNDNGAGGLTGSFATVGGGTTRFMSQGDAASTVFSELTGYHNGSWLVEMQKLQNANKRLRNELQALNKRSAHRSSLGARINA</sequence>
<protein>
    <submittedName>
        <fullName evidence="4">Related to white collar 1 protein</fullName>
    </submittedName>
</protein>